<dbReference type="PANTHER" id="PTHR22748">
    <property type="entry name" value="AP ENDONUCLEASE"/>
    <property type="match status" value="1"/>
</dbReference>
<feature type="site" description="Important for catalytic activity" evidence="7">
    <location>
        <position position="356"/>
    </location>
</feature>
<dbReference type="GO" id="GO:0008311">
    <property type="term" value="F:double-stranded DNA 3'-5' DNA exonuclease activity"/>
    <property type="evidence" value="ECO:0007669"/>
    <property type="project" value="TreeGrafter"/>
</dbReference>
<sequence>MDRDISPPPLKRRKFNLQPLDQERPTGTESSVRIFSWNINGVEAFLPSASPKITTFFKRADGRAVSPPRTTRESSTNSLRSFVRRHNWPEVLFLQEIKIKNGNSKTVAALLASLNTPLDAKDSISDDRSYTLHTVLPKDKFNAKAFNGKLYGVGTVIRKDFAQSHSAYTRDVDWDLEGRVSITELNRKSGSRQGAAPERDQASSSSLPPPLAFVNVYAVNGTSAPYRSPETGKIISTRHAHKIAFHSHLRDECLGLEARGFDVVVAGDLNIARGLLDGHPNLRTFPKQHCVNRADFNVKFFGDEDNLRAQAYVTGSTAEQAVFDSVDVFRAIRGTERKYTYHPRTRDWGSSGDRVDLIMVSKGLWESGRVLETDILDSPQERGPSDHVPLWVRLKYSSRETTEEDGAI</sequence>
<dbReference type="PROSITE" id="PS51435">
    <property type="entry name" value="AP_NUCLEASE_F1_4"/>
    <property type="match status" value="1"/>
</dbReference>
<organism evidence="10 11">
    <name type="scientific">Podospora australis</name>
    <dbReference type="NCBI Taxonomy" id="1536484"/>
    <lineage>
        <taxon>Eukaryota</taxon>
        <taxon>Fungi</taxon>
        <taxon>Dikarya</taxon>
        <taxon>Ascomycota</taxon>
        <taxon>Pezizomycotina</taxon>
        <taxon>Sordariomycetes</taxon>
        <taxon>Sordariomycetidae</taxon>
        <taxon>Sordariales</taxon>
        <taxon>Podosporaceae</taxon>
        <taxon>Podospora</taxon>
    </lineage>
</organism>
<proteinExistence type="inferred from homology"/>
<keyword evidence="4 6" id="KW-0460">Magnesium</keyword>
<dbReference type="Proteomes" id="UP001302126">
    <property type="component" value="Unassembled WGS sequence"/>
</dbReference>
<feature type="active site" description="Proton donor/acceptor" evidence="5">
    <location>
        <position position="268"/>
    </location>
</feature>
<evidence type="ECO:0000256" key="6">
    <source>
        <dbReference type="PIRSR" id="PIRSR604808-2"/>
    </source>
</evidence>
<evidence type="ECO:0000256" key="2">
    <source>
        <dbReference type="ARBA" id="ARBA00022723"/>
    </source>
</evidence>
<dbReference type="Pfam" id="PF03372">
    <property type="entry name" value="Exo_endo_phos"/>
    <property type="match status" value="1"/>
</dbReference>
<feature type="site" description="Transition state stabilizer" evidence="7">
    <location>
        <position position="270"/>
    </location>
</feature>
<dbReference type="GO" id="GO:0003906">
    <property type="term" value="F:DNA-(apurinic or apyrimidinic site) endonuclease activity"/>
    <property type="evidence" value="ECO:0007669"/>
    <property type="project" value="TreeGrafter"/>
</dbReference>
<dbReference type="Gene3D" id="3.60.10.10">
    <property type="entry name" value="Endonuclease/exonuclease/phosphatase"/>
    <property type="match status" value="1"/>
</dbReference>
<comment type="caution">
    <text evidence="10">The sequence shown here is derived from an EMBL/GenBank/DDBJ whole genome shotgun (WGS) entry which is preliminary data.</text>
</comment>
<keyword evidence="2 6" id="KW-0479">Metal-binding</keyword>
<dbReference type="GO" id="GO:0008081">
    <property type="term" value="F:phosphoric diester hydrolase activity"/>
    <property type="evidence" value="ECO:0007669"/>
    <property type="project" value="TreeGrafter"/>
</dbReference>
<dbReference type="InterPro" id="IPR004808">
    <property type="entry name" value="AP_endonuc_1"/>
</dbReference>
<comment type="similarity">
    <text evidence="1">Belongs to the DNA repair enzymes AP/ExoA family.</text>
</comment>
<evidence type="ECO:0000256" key="5">
    <source>
        <dbReference type="PIRSR" id="PIRSR604808-1"/>
    </source>
</evidence>
<feature type="active site" description="Proton acceptor" evidence="5">
    <location>
        <position position="387"/>
    </location>
</feature>
<dbReference type="AlphaFoldDB" id="A0AAN6WPL3"/>
<dbReference type="PANTHER" id="PTHR22748:SF14">
    <property type="entry name" value="ENDONUCLEASE_EXONUCLEASE_PHOSPHATASE DOMAIN-CONTAINING PROTEIN"/>
    <property type="match status" value="1"/>
</dbReference>
<reference evidence="10" key="1">
    <citation type="journal article" date="2023" name="Mol. Phylogenet. Evol.">
        <title>Genome-scale phylogeny and comparative genomics of the fungal order Sordariales.</title>
        <authorList>
            <person name="Hensen N."/>
            <person name="Bonometti L."/>
            <person name="Westerberg I."/>
            <person name="Brannstrom I.O."/>
            <person name="Guillou S."/>
            <person name="Cros-Aarteil S."/>
            <person name="Calhoun S."/>
            <person name="Haridas S."/>
            <person name="Kuo A."/>
            <person name="Mondo S."/>
            <person name="Pangilinan J."/>
            <person name="Riley R."/>
            <person name="LaButti K."/>
            <person name="Andreopoulos B."/>
            <person name="Lipzen A."/>
            <person name="Chen C."/>
            <person name="Yan M."/>
            <person name="Daum C."/>
            <person name="Ng V."/>
            <person name="Clum A."/>
            <person name="Steindorff A."/>
            <person name="Ohm R.A."/>
            <person name="Martin F."/>
            <person name="Silar P."/>
            <person name="Natvig D.O."/>
            <person name="Lalanne C."/>
            <person name="Gautier V."/>
            <person name="Ament-Velasquez S.L."/>
            <person name="Kruys A."/>
            <person name="Hutchinson M.I."/>
            <person name="Powell A.J."/>
            <person name="Barry K."/>
            <person name="Miller A.N."/>
            <person name="Grigoriev I.V."/>
            <person name="Debuchy R."/>
            <person name="Gladieux P."/>
            <person name="Hiltunen Thoren M."/>
            <person name="Johannesson H."/>
        </authorList>
    </citation>
    <scope>NUCLEOTIDE SEQUENCE</scope>
    <source>
        <strain evidence="10">PSN309</strain>
    </source>
</reference>
<protein>
    <submittedName>
        <fullName evidence="10">Endonuclease/exonuclease/phosphatase</fullName>
    </submittedName>
</protein>
<dbReference type="GO" id="GO:0046872">
    <property type="term" value="F:metal ion binding"/>
    <property type="evidence" value="ECO:0007669"/>
    <property type="project" value="UniProtKB-KW"/>
</dbReference>
<evidence type="ECO:0000313" key="10">
    <source>
        <dbReference type="EMBL" id="KAK4185714.1"/>
    </source>
</evidence>
<evidence type="ECO:0000256" key="3">
    <source>
        <dbReference type="ARBA" id="ARBA00022801"/>
    </source>
</evidence>
<feature type="site" description="Interaction with DNA substrate" evidence="7">
    <location>
        <position position="387"/>
    </location>
</feature>
<feature type="region of interest" description="Disordered" evidence="8">
    <location>
        <begin position="1"/>
        <end position="27"/>
    </location>
</feature>
<name>A0AAN6WPL3_9PEZI</name>
<evidence type="ECO:0000259" key="9">
    <source>
        <dbReference type="Pfam" id="PF03372"/>
    </source>
</evidence>
<keyword evidence="10" id="KW-0255">Endonuclease</keyword>
<evidence type="ECO:0000256" key="1">
    <source>
        <dbReference type="ARBA" id="ARBA00007092"/>
    </source>
</evidence>
<evidence type="ECO:0000256" key="8">
    <source>
        <dbReference type="SAM" id="MobiDB-lite"/>
    </source>
</evidence>
<feature type="domain" description="Endonuclease/exonuclease/phosphatase" evidence="9">
    <location>
        <begin position="36"/>
        <end position="387"/>
    </location>
</feature>
<dbReference type="SUPFAM" id="SSF56219">
    <property type="entry name" value="DNase I-like"/>
    <property type="match status" value="1"/>
</dbReference>
<feature type="binding site" evidence="6">
    <location>
        <position position="387"/>
    </location>
    <ligand>
        <name>Mg(2+)</name>
        <dbReference type="ChEBI" id="CHEBI:18420"/>
        <label>1</label>
    </ligand>
</feature>
<dbReference type="InterPro" id="IPR005135">
    <property type="entry name" value="Endo/exonuclease/phosphatase"/>
</dbReference>
<feature type="binding site" evidence="6">
    <location>
        <position position="96"/>
    </location>
    <ligand>
        <name>Mg(2+)</name>
        <dbReference type="ChEBI" id="CHEBI:18420"/>
        <label>1</label>
    </ligand>
</feature>
<dbReference type="EMBL" id="MU864442">
    <property type="protein sequence ID" value="KAK4185714.1"/>
    <property type="molecule type" value="Genomic_DNA"/>
</dbReference>
<dbReference type="GO" id="GO:0005634">
    <property type="term" value="C:nucleus"/>
    <property type="evidence" value="ECO:0007669"/>
    <property type="project" value="TreeGrafter"/>
</dbReference>
<evidence type="ECO:0000313" key="11">
    <source>
        <dbReference type="Proteomes" id="UP001302126"/>
    </source>
</evidence>
<keyword evidence="11" id="KW-1185">Reference proteome</keyword>
<feature type="binding site" evidence="6">
    <location>
        <position position="268"/>
    </location>
    <ligand>
        <name>Mg(2+)</name>
        <dbReference type="ChEBI" id="CHEBI:18420"/>
        <label>1</label>
    </ligand>
</feature>
<feature type="binding site" evidence="6">
    <location>
        <position position="270"/>
    </location>
    <ligand>
        <name>Mg(2+)</name>
        <dbReference type="ChEBI" id="CHEBI:18420"/>
        <label>1</label>
    </ligand>
</feature>
<keyword evidence="6" id="KW-0464">Manganese</keyword>
<evidence type="ECO:0000256" key="7">
    <source>
        <dbReference type="PIRSR" id="PIRSR604808-3"/>
    </source>
</evidence>
<evidence type="ECO:0000256" key="4">
    <source>
        <dbReference type="ARBA" id="ARBA00022842"/>
    </source>
</evidence>
<reference evidence="10" key="2">
    <citation type="submission" date="2023-05" db="EMBL/GenBank/DDBJ databases">
        <authorList>
            <consortium name="Lawrence Berkeley National Laboratory"/>
            <person name="Steindorff A."/>
            <person name="Hensen N."/>
            <person name="Bonometti L."/>
            <person name="Westerberg I."/>
            <person name="Brannstrom I.O."/>
            <person name="Guillou S."/>
            <person name="Cros-Aarteil S."/>
            <person name="Calhoun S."/>
            <person name="Haridas S."/>
            <person name="Kuo A."/>
            <person name="Mondo S."/>
            <person name="Pangilinan J."/>
            <person name="Riley R."/>
            <person name="Labutti K."/>
            <person name="Andreopoulos B."/>
            <person name="Lipzen A."/>
            <person name="Chen C."/>
            <person name="Yanf M."/>
            <person name="Daum C."/>
            <person name="Ng V."/>
            <person name="Clum A."/>
            <person name="Ohm R."/>
            <person name="Martin F."/>
            <person name="Silar P."/>
            <person name="Natvig D."/>
            <person name="Lalanne C."/>
            <person name="Gautier V."/>
            <person name="Ament-Velasquez S.L."/>
            <person name="Kruys A."/>
            <person name="Hutchinson M.I."/>
            <person name="Powell A.J."/>
            <person name="Barry K."/>
            <person name="Miller A.N."/>
            <person name="Grigoriev I.V."/>
            <person name="Debuchy R."/>
            <person name="Gladieux P."/>
            <person name="Thoren M.H."/>
            <person name="Johannesson H."/>
        </authorList>
    </citation>
    <scope>NUCLEOTIDE SEQUENCE</scope>
    <source>
        <strain evidence="10">PSN309</strain>
    </source>
</reference>
<keyword evidence="3" id="KW-0378">Hydrolase</keyword>
<feature type="region of interest" description="Disordered" evidence="8">
    <location>
        <begin position="185"/>
        <end position="207"/>
    </location>
</feature>
<dbReference type="GO" id="GO:0006284">
    <property type="term" value="P:base-excision repair"/>
    <property type="evidence" value="ECO:0007669"/>
    <property type="project" value="TreeGrafter"/>
</dbReference>
<accession>A0AAN6WPL3</accession>
<feature type="active site" evidence="5">
    <location>
        <position position="217"/>
    </location>
</feature>
<feature type="binding site" evidence="6">
    <location>
        <position position="38"/>
    </location>
    <ligand>
        <name>Mg(2+)</name>
        <dbReference type="ChEBI" id="CHEBI:18420"/>
        <label>1</label>
    </ligand>
</feature>
<gene>
    <name evidence="10" type="ORF">QBC35DRAFT_388929</name>
</gene>
<comment type="cofactor">
    <cofactor evidence="6">
        <name>Mg(2+)</name>
        <dbReference type="ChEBI" id="CHEBI:18420"/>
    </cofactor>
    <cofactor evidence="6">
        <name>Mn(2+)</name>
        <dbReference type="ChEBI" id="CHEBI:29035"/>
    </cofactor>
    <text evidence="6">Probably binds two magnesium or manganese ions per subunit.</text>
</comment>
<keyword evidence="10" id="KW-0540">Nuclease</keyword>
<feature type="binding site" evidence="6">
    <location>
        <position position="386"/>
    </location>
    <ligand>
        <name>Mg(2+)</name>
        <dbReference type="ChEBI" id="CHEBI:18420"/>
        <label>1</label>
    </ligand>
</feature>
<dbReference type="InterPro" id="IPR036691">
    <property type="entry name" value="Endo/exonu/phosph_ase_sf"/>
</dbReference>